<evidence type="ECO:0000313" key="6">
    <source>
        <dbReference type="Proteomes" id="UP000001058"/>
    </source>
</evidence>
<feature type="domain" description="SRCR" evidence="4">
    <location>
        <begin position="35"/>
        <end position="127"/>
    </location>
</feature>
<dbReference type="InParanoid" id="D8TLR2"/>
<dbReference type="GeneID" id="9620277"/>
<dbReference type="KEGG" id="vcn:VOLCADRAFT_103418"/>
<evidence type="ECO:0000313" key="5">
    <source>
        <dbReference type="EMBL" id="EFJ51375.1"/>
    </source>
</evidence>
<name>D8TLR2_VOLCA</name>
<dbReference type="InterPro" id="IPR036772">
    <property type="entry name" value="SRCR-like_dom_sf"/>
</dbReference>
<sequence>MGSLTMRAALVALLVIIATSGGDAQLRNYRSKNGVRLAGGSGPKGRLELSSVDAWFSNSSAPTKPAWNAVCDEDVDEDVALIMCQMLGYSYGRKAYDARFSYRKPPTSTARIGRITCDQKDSSRRALRGLPTQTTATKNAGGAADQPLLEVNVGSASDAHDPRVDRSLYTPRMATLRSPPSAPYTCMFGMGRCDTQGPLAGLECSHTPLGDASPPPPSPPSPPPAPPQHSSFIKLVGGRPADQPWNKVESNLACISDYYPCTNFGRVEALVDSLNGDGTMTWAPVCAIDDPDLADRVRSVICQQIVDWMPNRDGMSLTVNADVSFEVPLDPVTSSSDFDPNKYDTWFTVLGYDGALARLQDFMYMASQTPCESLLGVQCQVFRHPLDMVKQAFEFPTQPQQVWVSPLMQLQAPPLQDIRPEWMLQPWVSDVGGGDCNSHDDSKGRLKVQTFSA</sequence>
<keyword evidence="1" id="KW-1015">Disulfide bond</keyword>
<feature type="compositionally biased region" description="Pro residues" evidence="2">
    <location>
        <begin position="213"/>
        <end position="227"/>
    </location>
</feature>
<accession>D8TLR2</accession>
<dbReference type="InterPro" id="IPR001190">
    <property type="entry name" value="SRCR"/>
</dbReference>
<dbReference type="RefSeq" id="XP_002947327.1">
    <property type="nucleotide sequence ID" value="XM_002947281.1"/>
</dbReference>
<feature type="region of interest" description="Disordered" evidence="2">
    <location>
        <begin position="202"/>
        <end position="231"/>
    </location>
</feature>
<dbReference type="OrthoDB" id="530528at2759"/>
<feature type="signal peptide" evidence="3">
    <location>
        <begin position="1"/>
        <end position="24"/>
    </location>
</feature>
<dbReference type="AlphaFoldDB" id="D8TLR2"/>
<feature type="region of interest" description="Disordered" evidence="2">
    <location>
        <begin position="124"/>
        <end position="146"/>
    </location>
</feature>
<keyword evidence="6" id="KW-1185">Reference proteome</keyword>
<dbReference type="Gene3D" id="3.10.250.10">
    <property type="entry name" value="SRCR-like domain"/>
    <property type="match status" value="1"/>
</dbReference>
<keyword evidence="3" id="KW-0732">Signal</keyword>
<evidence type="ECO:0000256" key="2">
    <source>
        <dbReference type="SAM" id="MobiDB-lite"/>
    </source>
</evidence>
<proteinExistence type="predicted"/>
<dbReference type="GO" id="GO:0016020">
    <property type="term" value="C:membrane"/>
    <property type="evidence" value="ECO:0007669"/>
    <property type="project" value="InterPro"/>
</dbReference>
<dbReference type="SUPFAM" id="SSF56487">
    <property type="entry name" value="SRCR-like"/>
    <property type="match status" value="1"/>
</dbReference>
<gene>
    <name evidence="5" type="ORF">VOLCADRAFT_103418</name>
</gene>
<evidence type="ECO:0000256" key="1">
    <source>
        <dbReference type="ARBA" id="ARBA00023157"/>
    </source>
</evidence>
<reference evidence="5 6" key="1">
    <citation type="journal article" date="2010" name="Science">
        <title>Genomic analysis of organismal complexity in the multicellular green alga Volvox carteri.</title>
        <authorList>
            <person name="Prochnik S.E."/>
            <person name="Umen J."/>
            <person name="Nedelcu A.M."/>
            <person name="Hallmann A."/>
            <person name="Miller S.M."/>
            <person name="Nishii I."/>
            <person name="Ferris P."/>
            <person name="Kuo A."/>
            <person name="Mitros T."/>
            <person name="Fritz-Laylin L.K."/>
            <person name="Hellsten U."/>
            <person name="Chapman J."/>
            <person name="Simakov O."/>
            <person name="Rensing S.A."/>
            <person name="Terry A."/>
            <person name="Pangilinan J."/>
            <person name="Kapitonov V."/>
            <person name="Jurka J."/>
            <person name="Salamov A."/>
            <person name="Shapiro H."/>
            <person name="Schmutz J."/>
            <person name="Grimwood J."/>
            <person name="Lindquist E."/>
            <person name="Lucas S."/>
            <person name="Grigoriev I.V."/>
            <person name="Schmitt R."/>
            <person name="Kirk D."/>
            <person name="Rokhsar D.S."/>
        </authorList>
    </citation>
    <scope>NUCLEOTIDE SEQUENCE [LARGE SCALE GENOMIC DNA]</scope>
    <source>
        <strain evidence="6">f. Nagariensis / Eve</strain>
    </source>
</reference>
<dbReference type="EMBL" id="GL378327">
    <property type="protein sequence ID" value="EFJ51375.1"/>
    <property type="molecule type" value="Genomic_DNA"/>
</dbReference>
<organism evidence="6">
    <name type="scientific">Volvox carteri f. nagariensis</name>
    <dbReference type="NCBI Taxonomy" id="3068"/>
    <lineage>
        <taxon>Eukaryota</taxon>
        <taxon>Viridiplantae</taxon>
        <taxon>Chlorophyta</taxon>
        <taxon>core chlorophytes</taxon>
        <taxon>Chlorophyceae</taxon>
        <taxon>CS clade</taxon>
        <taxon>Chlamydomonadales</taxon>
        <taxon>Volvocaceae</taxon>
        <taxon>Volvox</taxon>
    </lineage>
</organism>
<evidence type="ECO:0000259" key="4">
    <source>
        <dbReference type="PROSITE" id="PS50287"/>
    </source>
</evidence>
<dbReference type="PROSITE" id="PS50287">
    <property type="entry name" value="SRCR_2"/>
    <property type="match status" value="1"/>
</dbReference>
<evidence type="ECO:0000256" key="3">
    <source>
        <dbReference type="SAM" id="SignalP"/>
    </source>
</evidence>
<dbReference type="Proteomes" id="UP000001058">
    <property type="component" value="Unassembled WGS sequence"/>
</dbReference>
<protein>
    <recommendedName>
        <fullName evidence="4">SRCR domain-containing protein</fullName>
    </recommendedName>
</protein>
<feature type="chain" id="PRO_5003123684" description="SRCR domain-containing protein" evidence="3">
    <location>
        <begin position="25"/>
        <end position="453"/>
    </location>
</feature>